<accession>A0AAJ6K3L1</accession>
<dbReference type="Pfam" id="PF10711">
    <property type="entry name" value="DUF2513"/>
    <property type="match status" value="1"/>
</dbReference>
<proteinExistence type="predicted"/>
<dbReference type="RefSeq" id="WP_283534827.1">
    <property type="nucleotide sequence ID" value="NZ_CP123751.1"/>
</dbReference>
<protein>
    <submittedName>
        <fullName evidence="1">DUF2513 domain-containing protein</fullName>
    </submittedName>
</protein>
<dbReference type="InterPro" id="IPR019650">
    <property type="entry name" value="DUF2513"/>
</dbReference>
<sequence>MRLNPDCIRDILIFIEDNSTPSKVSDQKVCLNDMLDKFNYPIEALIYHAQQLEMDSLITNISDDFTGNFYVKDLTPDGHRFLANIRNDNSWSKTKEITRSIGGFSIQMLKNVSESVIVALVKNKLGL</sequence>
<dbReference type="EMBL" id="CP123751">
    <property type="protein sequence ID" value="WHQ80632.1"/>
    <property type="molecule type" value="Genomic_DNA"/>
</dbReference>
<evidence type="ECO:0000313" key="1">
    <source>
        <dbReference type="EMBL" id="WHQ80632.1"/>
    </source>
</evidence>
<gene>
    <name evidence="1" type="ORF">QFF56_02815</name>
</gene>
<dbReference type="Proteomes" id="UP001238155">
    <property type="component" value="Chromosome"/>
</dbReference>
<dbReference type="AlphaFoldDB" id="A0AAJ6K3L1"/>
<reference evidence="1" key="1">
    <citation type="submission" date="2023-04" db="EMBL/GenBank/DDBJ databases">
        <title>Four porcine-derived lactic acid bacteria strains analyses and their evaluation as potential probiotics based on genomics.</title>
        <authorList>
            <person name="Niu D."/>
        </authorList>
    </citation>
    <scope>NUCLEOTIDE SEQUENCE</scope>
    <source>
        <strain evidence="1">ZSB1</strain>
    </source>
</reference>
<evidence type="ECO:0000313" key="2">
    <source>
        <dbReference type="Proteomes" id="UP001238155"/>
    </source>
</evidence>
<name>A0AAJ6K3L1_9LACO</name>
<organism evidence="1 2">
    <name type="scientific">Ligilactobacillus animalis</name>
    <dbReference type="NCBI Taxonomy" id="1605"/>
    <lineage>
        <taxon>Bacteria</taxon>
        <taxon>Bacillati</taxon>
        <taxon>Bacillota</taxon>
        <taxon>Bacilli</taxon>
        <taxon>Lactobacillales</taxon>
        <taxon>Lactobacillaceae</taxon>
        <taxon>Ligilactobacillus</taxon>
    </lineage>
</organism>